<dbReference type="InterPro" id="IPR036866">
    <property type="entry name" value="RibonucZ/Hydroxyglut_hydro"/>
</dbReference>
<proteinExistence type="inferred from homology"/>
<dbReference type="HOGENOM" id="CLU_030571_3_2_11"/>
<comment type="similarity">
    <text evidence="2">Belongs to the metallo-beta-lactamase superfamily.</text>
</comment>
<dbReference type="InterPro" id="IPR051013">
    <property type="entry name" value="MBL_superfamily_lactonases"/>
</dbReference>
<evidence type="ECO:0000259" key="6">
    <source>
        <dbReference type="SMART" id="SM00849"/>
    </source>
</evidence>
<dbReference type="Gene3D" id="3.60.15.10">
    <property type="entry name" value="Ribonuclease Z/Hydroxyacylglutathione hydrolase-like"/>
    <property type="match status" value="1"/>
</dbReference>
<sequence>MTTVSPTPTSVKTTAKTLYGLDSPTMTIDSAHMVNGMSGEVKIPLPAYLIEHEQGLVLFDTGFHPKVCDGPANLFGDRPETDMIESRPEHKLEHQLAKLGYSLSDVTHMVVSHIHCDHAGGLYLFPQAKFFVGPGEIEYGQNPNPESQHLVMDEDFLSEDVAGFDWTTVDTPRHDLFGDGAIELLHLPGHTPGQLAMLIRLPSRNVILSADVVHLREALTNRVAAPTDWDQEIAVRSIDRLAEIVAEENAHLWIAHDYRDWAEFGDPLTPLR</sequence>
<keyword evidence="8" id="KW-1185">Reference proteome</keyword>
<accession>S5TKX5</accession>
<name>S5TKX5_9CORY</name>
<reference evidence="7 8" key="1">
    <citation type="submission" date="2012-11" db="EMBL/GenBank/DDBJ databases">
        <title>The complete genome sequence of Corynebacterium maris Coryn-1 (=DSM 45190).</title>
        <authorList>
            <person name="Schaffert L."/>
            <person name="Albersmeier A."/>
            <person name="Kalinowski J."/>
            <person name="Ruckert C."/>
        </authorList>
    </citation>
    <scope>NUCLEOTIDE SEQUENCE [LARGE SCALE GENOMIC DNA]</scope>
    <source>
        <strain evidence="8">Coryn-1</strain>
    </source>
</reference>
<dbReference type="eggNOG" id="COG0491">
    <property type="taxonomic scope" value="Bacteria"/>
</dbReference>
<comment type="cofactor">
    <cofactor evidence="1">
        <name>Zn(2+)</name>
        <dbReference type="ChEBI" id="CHEBI:29105"/>
    </cofactor>
</comment>
<evidence type="ECO:0000256" key="4">
    <source>
        <dbReference type="ARBA" id="ARBA00022801"/>
    </source>
</evidence>
<feature type="domain" description="Metallo-beta-lactamase" evidence="6">
    <location>
        <begin position="44"/>
        <end position="256"/>
    </location>
</feature>
<dbReference type="PANTHER" id="PTHR42978:SF2">
    <property type="entry name" value="102 KBASES UNSTABLE REGION: FROM 1 TO 119443"/>
    <property type="match status" value="1"/>
</dbReference>
<dbReference type="InterPro" id="IPR001279">
    <property type="entry name" value="Metallo-B-lactamas"/>
</dbReference>
<dbReference type="EMBL" id="CP003924">
    <property type="protein sequence ID" value="AGS35358.1"/>
    <property type="molecule type" value="Genomic_DNA"/>
</dbReference>
<evidence type="ECO:0000256" key="5">
    <source>
        <dbReference type="ARBA" id="ARBA00022833"/>
    </source>
</evidence>
<dbReference type="STRING" id="1224163.B841_09425"/>
<dbReference type="PATRIC" id="fig|1224163.3.peg.1896"/>
<dbReference type="Proteomes" id="UP000015388">
    <property type="component" value="Chromosome"/>
</dbReference>
<organism evidence="7 8">
    <name type="scientific">Corynebacterium maris DSM 45190</name>
    <dbReference type="NCBI Taxonomy" id="1224163"/>
    <lineage>
        <taxon>Bacteria</taxon>
        <taxon>Bacillati</taxon>
        <taxon>Actinomycetota</taxon>
        <taxon>Actinomycetes</taxon>
        <taxon>Mycobacteriales</taxon>
        <taxon>Corynebacteriaceae</taxon>
        <taxon>Corynebacterium</taxon>
    </lineage>
</organism>
<keyword evidence="3" id="KW-0479">Metal-binding</keyword>
<dbReference type="RefSeq" id="WP_020935291.1">
    <property type="nucleotide sequence ID" value="NC_021915.1"/>
</dbReference>
<dbReference type="PANTHER" id="PTHR42978">
    <property type="entry name" value="QUORUM-QUENCHING LACTONASE YTNP-RELATED-RELATED"/>
    <property type="match status" value="1"/>
</dbReference>
<evidence type="ECO:0000256" key="1">
    <source>
        <dbReference type="ARBA" id="ARBA00001947"/>
    </source>
</evidence>
<evidence type="ECO:0000313" key="8">
    <source>
        <dbReference type="Proteomes" id="UP000015388"/>
    </source>
</evidence>
<dbReference type="SMART" id="SM00849">
    <property type="entry name" value="Lactamase_B"/>
    <property type="match status" value="1"/>
</dbReference>
<dbReference type="GO" id="GO:0046872">
    <property type="term" value="F:metal ion binding"/>
    <property type="evidence" value="ECO:0007669"/>
    <property type="project" value="UniProtKB-KW"/>
</dbReference>
<evidence type="ECO:0000256" key="3">
    <source>
        <dbReference type="ARBA" id="ARBA00022723"/>
    </source>
</evidence>
<keyword evidence="4" id="KW-0378">Hydrolase</keyword>
<keyword evidence="5" id="KW-0862">Zinc</keyword>
<evidence type="ECO:0000256" key="2">
    <source>
        <dbReference type="ARBA" id="ARBA00007749"/>
    </source>
</evidence>
<gene>
    <name evidence="7" type="ORF">B841_09425</name>
</gene>
<protein>
    <submittedName>
        <fullName evidence="7">Beta-lactamase domain-containing protein</fullName>
    </submittedName>
</protein>
<dbReference type="OrthoDB" id="2971563at2"/>
<dbReference type="CDD" id="cd07729">
    <property type="entry name" value="AHL_lactonase_MBL-fold"/>
    <property type="match status" value="1"/>
</dbReference>
<dbReference type="SUPFAM" id="SSF56281">
    <property type="entry name" value="Metallo-hydrolase/oxidoreductase"/>
    <property type="match status" value="1"/>
</dbReference>
<dbReference type="GO" id="GO:0016787">
    <property type="term" value="F:hydrolase activity"/>
    <property type="evidence" value="ECO:0007669"/>
    <property type="project" value="UniProtKB-KW"/>
</dbReference>
<evidence type="ECO:0000313" key="7">
    <source>
        <dbReference type="EMBL" id="AGS35358.1"/>
    </source>
</evidence>
<dbReference type="Pfam" id="PF00753">
    <property type="entry name" value="Lactamase_B"/>
    <property type="match status" value="1"/>
</dbReference>
<dbReference type="AlphaFoldDB" id="S5TKX5"/>
<dbReference type="KEGG" id="cmd:B841_09425"/>